<dbReference type="EMBL" id="VSSQ01011959">
    <property type="protein sequence ID" value="MPM48114.1"/>
    <property type="molecule type" value="Genomic_DNA"/>
</dbReference>
<reference evidence="2" key="1">
    <citation type="submission" date="2019-08" db="EMBL/GenBank/DDBJ databases">
        <authorList>
            <person name="Kucharzyk K."/>
            <person name="Murdoch R.W."/>
            <person name="Higgins S."/>
            <person name="Loffler F."/>
        </authorList>
    </citation>
    <scope>NUCLEOTIDE SEQUENCE</scope>
</reference>
<evidence type="ECO:0000256" key="1">
    <source>
        <dbReference type="SAM" id="MobiDB-lite"/>
    </source>
</evidence>
<feature type="compositionally biased region" description="Basic and acidic residues" evidence="1">
    <location>
        <begin position="33"/>
        <end position="59"/>
    </location>
</feature>
<organism evidence="2">
    <name type="scientific">bioreactor metagenome</name>
    <dbReference type="NCBI Taxonomy" id="1076179"/>
    <lineage>
        <taxon>unclassified sequences</taxon>
        <taxon>metagenomes</taxon>
        <taxon>ecological metagenomes</taxon>
    </lineage>
</organism>
<protein>
    <submittedName>
        <fullName evidence="2">Uncharacterized protein</fullName>
    </submittedName>
</protein>
<name>A0A645AEL6_9ZZZZ</name>
<evidence type="ECO:0000313" key="2">
    <source>
        <dbReference type="EMBL" id="MPM48114.1"/>
    </source>
</evidence>
<feature type="compositionally biased region" description="Basic and acidic residues" evidence="1">
    <location>
        <begin position="7"/>
        <end position="21"/>
    </location>
</feature>
<proteinExistence type="predicted"/>
<dbReference type="AlphaFoldDB" id="A0A645AEL6"/>
<feature type="region of interest" description="Disordered" evidence="1">
    <location>
        <begin position="1"/>
        <end position="126"/>
    </location>
</feature>
<gene>
    <name evidence="2" type="ORF">SDC9_94836</name>
</gene>
<accession>A0A645AEL6</accession>
<feature type="compositionally biased region" description="Low complexity" evidence="1">
    <location>
        <begin position="62"/>
        <end position="72"/>
    </location>
</feature>
<comment type="caution">
    <text evidence="2">The sequence shown here is derived from an EMBL/GenBank/DDBJ whole genome shotgun (WGS) entry which is preliminary data.</text>
</comment>
<sequence length="126" mass="13311">MAGRGGQQDEHDHQQGRDAQGECHPGGLAAAEAPRRRDLDQLGRQHRAAREDPSGEQRVRSQQQHQAPGHQQHGSDDAGHHPPGLQLTELEQAEAGETDGLEHEQNGGGAQRAGGATPPHSQGGEG</sequence>